<keyword evidence="1" id="KW-0812">Transmembrane</keyword>
<evidence type="ECO:0000313" key="3">
    <source>
        <dbReference type="EMBL" id="TLX42431.1"/>
    </source>
</evidence>
<dbReference type="Pfam" id="PF07885">
    <property type="entry name" value="Ion_trans_2"/>
    <property type="match status" value="1"/>
</dbReference>
<dbReference type="OrthoDB" id="2974133at2"/>
<dbReference type="InterPro" id="IPR013099">
    <property type="entry name" value="K_chnl_dom"/>
</dbReference>
<evidence type="ECO:0000259" key="2">
    <source>
        <dbReference type="Pfam" id="PF07885"/>
    </source>
</evidence>
<feature type="transmembrane region" description="Helical" evidence="1">
    <location>
        <begin position="15"/>
        <end position="41"/>
    </location>
</feature>
<dbReference type="EMBL" id="VAUP01000028">
    <property type="protein sequence ID" value="TLX42431.1"/>
    <property type="molecule type" value="Genomic_DNA"/>
</dbReference>
<feature type="domain" description="Potassium channel" evidence="2">
    <location>
        <begin position="78"/>
        <end position="148"/>
    </location>
</feature>
<protein>
    <recommendedName>
        <fullName evidence="2">Potassium channel domain-containing protein</fullName>
    </recommendedName>
</protein>
<dbReference type="Proteomes" id="UP000305131">
    <property type="component" value="Unassembled WGS sequence"/>
</dbReference>
<dbReference type="Gene3D" id="1.10.287.70">
    <property type="match status" value="1"/>
</dbReference>
<organism evidence="3 4">
    <name type="scientific">Xanthobacter autotrophicus</name>
    <dbReference type="NCBI Taxonomy" id="280"/>
    <lineage>
        <taxon>Bacteria</taxon>
        <taxon>Pseudomonadati</taxon>
        <taxon>Pseudomonadota</taxon>
        <taxon>Alphaproteobacteria</taxon>
        <taxon>Hyphomicrobiales</taxon>
        <taxon>Xanthobacteraceae</taxon>
        <taxon>Xanthobacter</taxon>
    </lineage>
</organism>
<dbReference type="SUPFAM" id="SSF81324">
    <property type="entry name" value="Voltage-gated potassium channels"/>
    <property type="match status" value="1"/>
</dbReference>
<evidence type="ECO:0000313" key="4">
    <source>
        <dbReference type="Proteomes" id="UP000305131"/>
    </source>
</evidence>
<comment type="caution">
    <text evidence="3">The sequence shown here is derived from an EMBL/GenBank/DDBJ whole genome shotgun (WGS) entry which is preliminary data.</text>
</comment>
<reference evidence="3 4" key="1">
    <citation type="submission" date="2019-05" db="EMBL/GenBank/DDBJ databases">
        <authorList>
            <person name="Zhou X."/>
        </authorList>
    </citation>
    <scope>NUCLEOTIDE SEQUENCE [LARGE SCALE GENOMIC DNA]</scope>
    <source>
        <strain evidence="3 4">DSM 432</strain>
    </source>
</reference>
<feature type="transmembrane region" description="Helical" evidence="1">
    <location>
        <begin position="62"/>
        <end position="90"/>
    </location>
</feature>
<feature type="transmembrane region" description="Helical" evidence="1">
    <location>
        <begin position="130"/>
        <end position="148"/>
    </location>
</feature>
<evidence type="ECO:0000256" key="1">
    <source>
        <dbReference type="SAM" id="Phobius"/>
    </source>
</evidence>
<gene>
    <name evidence="3" type="ORF">FBQ73_12300</name>
</gene>
<keyword evidence="1" id="KW-1133">Transmembrane helix</keyword>
<sequence>MGAAPDMDVEIGTGVYLALLVVCVALAMLTVVSHAIALAIIRRRLSWRIRGKNYSDHLFREAVIISSTVLSLSAAHMFEICIWATAYVALGAIPNPHDALYYSISTYTTVGADGVSIAKSFRAIAGFESLIGPMMVAWSTAFLVEFVVRMRGPNAT</sequence>
<name>A0A6C1KF96_XANAU</name>
<accession>A0A6C1KF96</accession>
<keyword evidence="1" id="KW-0472">Membrane</keyword>
<proteinExistence type="predicted"/>
<dbReference type="AlphaFoldDB" id="A0A6C1KF96"/>